<feature type="transmembrane region" description="Helical" evidence="1">
    <location>
        <begin position="221"/>
        <end position="241"/>
    </location>
</feature>
<dbReference type="Pfam" id="PF00689">
    <property type="entry name" value="Cation_ATPase_C"/>
    <property type="match status" value="1"/>
</dbReference>
<dbReference type="EMBL" id="UINC01158031">
    <property type="protein sequence ID" value="SVD55347.1"/>
    <property type="molecule type" value="Genomic_DNA"/>
</dbReference>
<feature type="domain" description="Cation-transporting P-type ATPase C-terminal" evidence="2">
    <location>
        <begin position="71"/>
        <end position="234"/>
    </location>
</feature>
<name>A0A382W951_9ZZZZ</name>
<dbReference type="AlphaFoldDB" id="A0A382W951"/>
<dbReference type="SUPFAM" id="SSF81665">
    <property type="entry name" value="Calcium ATPase, transmembrane domain M"/>
    <property type="match status" value="1"/>
</dbReference>
<accession>A0A382W951</accession>
<proteinExistence type="predicted"/>
<keyword evidence="1" id="KW-0812">Transmembrane</keyword>
<dbReference type="InterPro" id="IPR006068">
    <property type="entry name" value="ATPase_P-typ_cation-transptr_C"/>
</dbReference>
<organism evidence="3">
    <name type="scientific">marine metagenome</name>
    <dbReference type="NCBI Taxonomy" id="408172"/>
    <lineage>
        <taxon>unclassified sequences</taxon>
        <taxon>metagenomes</taxon>
        <taxon>ecological metagenomes</taxon>
    </lineage>
</organism>
<feature type="transmembrane region" description="Helical" evidence="1">
    <location>
        <begin position="123"/>
        <end position="142"/>
    </location>
</feature>
<feature type="non-terminal residue" evidence="3">
    <location>
        <position position="1"/>
    </location>
</feature>
<evidence type="ECO:0000313" key="3">
    <source>
        <dbReference type="EMBL" id="SVD55347.1"/>
    </source>
</evidence>
<feature type="transmembrane region" description="Helical" evidence="1">
    <location>
        <begin position="187"/>
        <end position="206"/>
    </location>
</feature>
<feature type="transmembrane region" description="Helical" evidence="1">
    <location>
        <begin position="41"/>
        <end position="64"/>
    </location>
</feature>
<dbReference type="Gene3D" id="1.20.1110.10">
    <property type="entry name" value="Calcium-transporting ATPase, transmembrane domain"/>
    <property type="match status" value="2"/>
</dbReference>
<evidence type="ECO:0000259" key="2">
    <source>
        <dbReference type="Pfam" id="PF00689"/>
    </source>
</evidence>
<reference evidence="3" key="1">
    <citation type="submission" date="2018-05" db="EMBL/GenBank/DDBJ databases">
        <authorList>
            <person name="Lanie J.A."/>
            <person name="Ng W.-L."/>
            <person name="Kazmierczak K.M."/>
            <person name="Andrzejewski T.M."/>
            <person name="Davidsen T.M."/>
            <person name="Wayne K.J."/>
            <person name="Tettelin H."/>
            <person name="Glass J.I."/>
            <person name="Rusch D."/>
            <person name="Podicherti R."/>
            <person name="Tsui H.-C.T."/>
            <person name="Winkler M.E."/>
        </authorList>
    </citation>
    <scope>NUCLEOTIDE SEQUENCE</scope>
</reference>
<dbReference type="InterPro" id="IPR023298">
    <property type="entry name" value="ATPase_P-typ_TM_dom_sf"/>
</dbReference>
<evidence type="ECO:0000256" key="1">
    <source>
        <dbReference type="SAM" id="Phobius"/>
    </source>
</evidence>
<protein>
    <recommendedName>
        <fullName evidence="2">Cation-transporting P-type ATPase C-terminal domain-containing protein</fullName>
    </recommendedName>
</protein>
<gene>
    <name evidence="3" type="ORF">METZ01_LOCUS408201</name>
</gene>
<keyword evidence="1" id="KW-0472">Membrane</keyword>
<keyword evidence="1" id="KW-1133">Transmembrane helix</keyword>
<sequence>DQSDQITQHNAGCLILKGGFNAILDLVLHARSAYENLRGSVRWVLSCSIAQMITLLIGFGIYLYDSSLKTPLLLDVRQIVWIQLVIGIVSSIGLGKELKTGNLQYNRPQRVPPFLPPEQSWDILMRGVIIALMTNVAFVVSFKTTLSLQLSQTVACTTLVLTLLASSTQCHREQWESFKNRLSNPRWLTVTGFCIILQLVFIYLPFMQDVFKTESLVELKQWLGIGFLSAIMTILPLNLSYRPRTSLT</sequence>